<dbReference type="Proteomes" id="UP000001075">
    <property type="component" value="Unassembled WGS sequence"/>
</dbReference>
<proteinExistence type="predicted"/>
<organism evidence="1 2">
    <name type="scientific">Cricetulus griseus</name>
    <name type="common">Chinese hamster</name>
    <name type="synonym">Cricetulus barabensis griseus</name>
    <dbReference type="NCBI Taxonomy" id="10029"/>
    <lineage>
        <taxon>Eukaryota</taxon>
        <taxon>Metazoa</taxon>
        <taxon>Chordata</taxon>
        <taxon>Craniata</taxon>
        <taxon>Vertebrata</taxon>
        <taxon>Euteleostomi</taxon>
        <taxon>Mammalia</taxon>
        <taxon>Eutheria</taxon>
        <taxon>Euarchontoglires</taxon>
        <taxon>Glires</taxon>
        <taxon>Rodentia</taxon>
        <taxon>Myomorpha</taxon>
        <taxon>Muroidea</taxon>
        <taxon>Cricetidae</taxon>
        <taxon>Cricetinae</taxon>
        <taxon>Cricetulus</taxon>
    </lineage>
</organism>
<protein>
    <submittedName>
        <fullName evidence="1">Uncharacterized protein</fullName>
    </submittedName>
</protein>
<evidence type="ECO:0000313" key="1">
    <source>
        <dbReference type="EMBL" id="EGW04952.1"/>
    </source>
</evidence>
<dbReference type="EMBL" id="JH000086">
    <property type="protein sequence ID" value="EGW04952.1"/>
    <property type="molecule type" value="Genomic_DNA"/>
</dbReference>
<gene>
    <name evidence="1" type="ORF">I79_003457</name>
</gene>
<name>G3H009_CRIGR</name>
<sequence length="71" mass="7869">MKVDFLPPQESSVLSVVSQCLLYDVTDEVIIASRFLLENCPAWCAGLYPLKIMLEPDLSATVCGLQFFEGN</sequence>
<dbReference type="InParanoid" id="G3H009"/>
<reference evidence="2" key="1">
    <citation type="journal article" date="2011" name="Nat. Biotechnol.">
        <title>The genomic sequence of the Chinese hamster ovary (CHO)-K1 cell line.</title>
        <authorList>
            <person name="Xu X."/>
            <person name="Nagarajan H."/>
            <person name="Lewis N.E."/>
            <person name="Pan S."/>
            <person name="Cai Z."/>
            <person name="Liu X."/>
            <person name="Chen W."/>
            <person name="Xie M."/>
            <person name="Wang W."/>
            <person name="Hammond S."/>
            <person name="Andersen M.R."/>
            <person name="Neff N."/>
            <person name="Passarelli B."/>
            <person name="Koh W."/>
            <person name="Fan H.C."/>
            <person name="Wang J."/>
            <person name="Gui Y."/>
            <person name="Lee K.H."/>
            <person name="Betenbaugh M.J."/>
            <person name="Quake S.R."/>
            <person name="Famili I."/>
            <person name="Palsson B.O."/>
            <person name="Wang J."/>
        </authorList>
    </citation>
    <scope>NUCLEOTIDE SEQUENCE [LARGE SCALE GENOMIC DNA]</scope>
    <source>
        <strain evidence="2">CHO K1 cell line</strain>
    </source>
</reference>
<accession>G3H009</accession>
<dbReference type="AlphaFoldDB" id="G3H009"/>
<evidence type="ECO:0000313" key="2">
    <source>
        <dbReference type="Proteomes" id="UP000001075"/>
    </source>
</evidence>